<accession>A0A9W6PXJ3</accession>
<dbReference type="Pfam" id="PF01580">
    <property type="entry name" value="FtsK_SpoIIIE"/>
    <property type="match status" value="3"/>
</dbReference>
<dbReference type="SUPFAM" id="SSF52540">
    <property type="entry name" value="P-loop containing nucleoside triphosphate hydrolases"/>
    <property type="match status" value="3"/>
</dbReference>
<dbReference type="RefSeq" id="WP_083950829.1">
    <property type="nucleotide sequence ID" value="NZ_BSRZ01000006.1"/>
</dbReference>
<evidence type="ECO:0000256" key="12">
    <source>
        <dbReference type="SAM" id="Phobius"/>
    </source>
</evidence>
<dbReference type="InterPro" id="IPR023837">
    <property type="entry name" value="EccCb-like_Actinobacteria"/>
</dbReference>
<comment type="caution">
    <text evidence="14">The sequence shown here is derived from an EMBL/GenBank/DDBJ whole genome shotgun (WGS) entry which is preliminary data.</text>
</comment>
<dbReference type="GO" id="GO:0003677">
    <property type="term" value="F:DNA binding"/>
    <property type="evidence" value="ECO:0007669"/>
    <property type="project" value="InterPro"/>
</dbReference>
<evidence type="ECO:0000256" key="8">
    <source>
        <dbReference type="ARBA" id="ARBA00023136"/>
    </source>
</evidence>
<keyword evidence="10" id="KW-0175">Coiled coil</keyword>
<feature type="transmembrane region" description="Helical" evidence="12">
    <location>
        <begin position="36"/>
        <end position="56"/>
    </location>
</feature>
<feature type="domain" description="FtsK" evidence="13">
    <location>
        <begin position="820"/>
        <end position="1011"/>
    </location>
</feature>
<dbReference type="InterPro" id="IPR003593">
    <property type="entry name" value="AAA+_ATPase"/>
</dbReference>
<dbReference type="SMART" id="SM00382">
    <property type="entry name" value="AAA"/>
    <property type="match status" value="3"/>
</dbReference>
<protein>
    <submittedName>
        <fullName evidence="14">Type VII secretion protein EccC</fullName>
    </submittedName>
</protein>
<feature type="region of interest" description="Disordered" evidence="11">
    <location>
        <begin position="1332"/>
        <end position="1376"/>
    </location>
</feature>
<feature type="domain" description="FtsK" evidence="13">
    <location>
        <begin position="1106"/>
        <end position="1283"/>
    </location>
</feature>
<sequence length="1376" mass="148519">MTVRIVHRPARTVHPLPPQETRQVEAPPTLPEAGGLGGQVFAILPIVGMTASLTVMTVLRNPAFIALGAVMLVVAVLVGAALLLSRRGQVSRQRRSQRERYLEYLEELRDELGRAEREARTRARLLDPPPEALYDIVRDPARLWERRRRDPDFLRVRVGTGTMPGPKLELGERGTALAPSDPFMLAEARGAIRRFSSAPDMPLTVPLDMAGNVSVIGRREDVLAVMRALLAQLAAFHAPEDVAIGVAAGEDRIGDWDWVKWLPHVLDPNRRDGGAPLRLVASSPGRLSALLADELKERTDFATEVRRGLGKRDAYRLLRRLVVVHDLYGGVAADLVRPDETIGPAGLAATVIHLVADRTQEPGDVGVRITVDGTRVRVEDLRAATPVAFEGTLDQVPAPTLLGLARMLAPLRLSRESVEESAEQGGTLDVTRLLGVDEPERLDLRKMWAPRSERAFLRVPIGVDDAGQPVVLDLKEAAQLGMGPHGLCVGATGSGKSELLRTLVLSLALSHPPDQVSMVLVDYKGGATFAPFEKLPHVAGVITNLEDDAGLIERAYASLSGEVQRRQQVLRDAGNIANIGDYNYQRVHHRPELPPLPHLLVIIDEFGELLTARPDFIELFLSIGRIGRSIGVHLLLSSQRIEGGKLRGLDTYLSYRIGLRTFSEEESRTVLDTPDAFHLPALPGFGYLKVDTSLYQRFKGGYVSGPYRGPVVEEPKEAGPAPVRPYTAYNTAVDQRVDVVEEEGRLPERTAGPTLLDVLVEQLTGERVQTIWLPPLPAALTLDAVVGRVGVTGEGMRASAQVAPLRVPIGVLDDPRRQWQGRWDLDLTAAGGHIAIIGGPQTGKTTLLRTLVLSLALTHSPAQVSVYGVDLVGGGLQALAGLPNVGGVAGRADRERIRRTVEEVRGMLDHRQEVFRLHGIDSVAGLRRLHAEGKVPELPCADVLLVIDGFGALRDDFEEIDELVSDLLQRGSGYGIHVVAGMLRWNDVRIAMQSNFGQRVELRLNDPTDSAVDRKLAETISADLPGRALTDAKLFGHVALPRFDGVPDTEDLGGVVEAAARAIRASWTGPTAPPVRVLPHRLPAAALPGPGRMPDAVPIGVDERALEPVALDLFDQDQNLLVLGDGGCGKTNLLRLVAEGLVARYSPEEVVFAVMDPRRGLREVIPEPYVGGYAGSARLAAGLAAGVAKELESRMPDSPEDRWSGGPRVVVLVDDYDLLATAGQQPLEAFLPFVPSGRDIGLHLVMSRRVAGAARGLYDPLLLAVRETGAATVLMSGDRSEGQLFPGLYPSQQPPGRGHWIRRGASPQLIQTAIVEGEPGGVSAARVVERGRDAAPVRDGGAAAPSPRPIGGRSATVEIPRPVRPAEQPTPERERG</sequence>
<evidence type="ECO:0000256" key="10">
    <source>
        <dbReference type="SAM" id="Coils"/>
    </source>
</evidence>
<feature type="binding site" evidence="9">
    <location>
        <begin position="1124"/>
        <end position="1131"/>
    </location>
    <ligand>
        <name>ATP</name>
        <dbReference type="ChEBI" id="CHEBI:30616"/>
    </ligand>
</feature>
<dbReference type="Gene3D" id="3.40.50.300">
    <property type="entry name" value="P-loop containing nucleotide triphosphate hydrolases"/>
    <property type="match status" value="4"/>
</dbReference>
<dbReference type="InterPro" id="IPR050206">
    <property type="entry name" value="FtsK/SpoIIIE/SftA"/>
</dbReference>
<keyword evidence="6 9" id="KW-0067">ATP-binding</keyword>
<evidence type="ECO:0000313" key="14">
    <source>
        <dbReference type="EMBL" id="GLW64806.1"/>
    </source>
</evidence>
<dbReference type="InterPro" id="IPR002543">
    <property type="entry name" value="FtsK_dom"/>
</dbReference>
<dbReference type="EMBL" id="BSRZ01000006">
    <property type="protein sequence ID" value="GLW64806.1"/>
    <property type="molecule type" value="Genomic_DNA"/>
</dbReference>
<evidence type="ECO:0000256" key="7">
    <source>
        <dbReference type="ARBA" id="ARBA00022989"/>
    </source>
</evidence>
<feature type="binding site" evidence="9">
    <location>
        <begin position="838"/>
        <end position="845"/>
    </location>
    <ligand>
        <name>ATP</name>
        <dbReference type="ChEBI" id="CHEBI:30616"/>
    </ligand>
</feature>
<dbReference type="NCBIfam" id="TIGR03925">
    <property type="entry name" value="T7SS_EccC_b"/>
    <property type="match status" value="1"/>
</dbReference>
<dbReference type="Proteomes" id="UP001165124">
    <property type="component" value="Unassembled WGS sequence"/>
</dbReference>
<keyword evidence="7 12" id="KW-1133">Transmembrane helix</keyword>
<feature type="transmembrane region" description="Helical" evidence="12">
    <location>
        <begin position="63"/>
        <end position="84"/>
    </location>
</feature>
<evidence type="ECO:0000313" key="15">
    <source>
        <dbReference type="Proteomes" id="UP001165124"/>
    </source>
</evidence>
<evidence type="ECO:0000256" key="4">
    <source>
        <dbReference type="ARBA" id="ARBA00022737"/>
    </source>
</evidence>
<dbReference type="InterPro" id="IPR023836">
    <property type="entry name" value="EccCa-like_Actinobacteria"/>
</dbReference>
<evidence type="ECO:0000256" key="9">
    <source>
        <dbReference type="PROSITE-ProRule" id="PRU00289"/>
    </source>
</evidence>
<keyword evidence="8 12" id="KW-0472">Membrane</keyword>
<evidence type="ECO:0000256" key="11">
    <source>
        <dbReference type="SAM" id="MobiDB-lite"/>
    </source>
</evidence>
<evidence type="ECO:0000256" key="3">
    <source>
        <dbReference type="ARBA" id="ARBA00022692"/>
    </source>
</evidence>
<dbReference type="PANTHER" id="PTHR22683:SF1">
    <property type="entry name" value="TYPE VII SECRETION SYSTEM PROTEIN ESSC"/>
    <property type="match status" value="1"/>
</dbReference>
<dbReference type="PROSITE" id="PS50901">
    <property type="entry name" value="FTSK"/>
    <property type="match status" value="3"/>
</dbReference>
<feature type="binding site" evidence="9">
    <location>
        <begin position="490"/>
        <end position="497"/>
    </location>
    <ligand>
        <name>ATP</name>
        <dbReference type="ChEBI" id="CHEBI:30616"/>
    </ligand>
</feature>
<keyword evidence="5 9" id="KW-0547">Nucleotide-binding</keyword>
<dbReference type="InterPro" id="IPR027417">
    <property type="entry name" value="P-loop_NTPase"/>
</dbReference>
<proteinExistence type="predicted"/>
<comment type="subcellular location">
    <subcellularLocation>
        <location evidence="1">Cell membrane</location>
        <topology evidence="1">Multi-pass membrane protein</topology>
    </subcellularLocation>
</comment>
<evidence type="ECO:0000256" key="1">
    <source>
        <dbReference type="ARBA" id="ARBA00004651"/>
    </source>
</evidence>
<evidence type="ECO:0000256" key="5">
    <source>
        <dbReference type="ARBA" id="ARBA00022741"/>
    </source>
</evidence>
<evidence type="ECO:0000256" key="6">
    <source>
        <dbReference type="ARBA" id="ARBA00022840"/>
    </source>
</evidence>
<keyword evidence="3 12" id="KW-0812">Transmembrane</keyword>
<evidence type="ECO:0000256" key="2">
    <source>
        <dbReference type="ARBA" id="ARBA00022475"/>
    </source>
</evidence>
<feature type="domain" description="FtsK" evidence="13">
    <location>
        <begin position="467"/>
        <end position="668"/>
    </location>
</feature>
<reference evidence="14" key="1">
    <citation type="submission" date="2023-02" db="EMBL/GenBank/DDBJ databases">
        <title>Actinomadura rubrobrunea NBRC 14622.</title>
        <authorList>
            <person name="Ichikawa N."/>
            <person name="Sato H."/>
            <person name="Tonouchi N."/>
        </authorList>
    </citation>
    <scope>NUCLEOTIDE SEQUENCE</scope>
    <source>
        <strain evidence="14">NBRC 14622</strain>
    </source>
</reference>
<dbReference type="GO" id="GO:0005886">
    <property type="term" value="C:plasma membrane"/>
    <property type="evidence" value="ECO:0007669"/>
    <property type="project" value="UniProtKB-SubCell"/>
</dbReference>
<keyword evidence="2" id="KW-1003">Cell membrane</keyword>
<organism evidence="14 15">
    <name type="scientific">Actinomadura rubrobrunea</name>
    <dbReference type="NCBI Taxonomy" id="115335"/>
    <lineage>
        <taxon>Bacteria</taxon>
        <taxon>Bacillati</taxon>
        <taxon>Actinomycetota</taxon>
        <taxon>Actinomycetes</taxon>
        <taxon>Streptosporangiales</taxon>
        <taxon>Thermomonosporaceae</taxon>
        <taxon>Actinomadura</taxon>
    </lineage>
</organism>
<gene>
    <name evidence="14" type="ORF">Arub01_30500</name>
</gene>
<dbReference type="NCBIfam" id="TIGR03924">
    <property type="entry name" value="T7SS_EccC_a"/>
    <property type="match status" value="1"/>
</dbReference>
<keyword evidence="15" id="KW-1185">Reference proteome</keyword>
<name>A0A9W6PXJ3_9ACTN</name>
<feature type="coiled-coil region" evidence="10">
    <location>
        <begin position="98"/>
        <end position="125"/>
    </location>
</feature>
<keyword evidence="4" id="KW-0677">Repeat</keyword>
<evidence type="ECO:0000259" key="13">
    <source>
        <dbReference type="PROSITE" id="PS50901"/>
    </source>
</evidence>
<dbReference type="GO" id="GO:0005524">
    <property type="term" value="F:ATP binding"/>
    <property type="evidence" value="ECO:0007669"/>
    <property type="project" value="UniProtKB-UniRule"/>
</dbReference>
<dbReference type="PANTHER" id="PTHR22683">
    <property type="entry name" value="SPORULATION PROTEIN RELATED"/>
    <property type="match status" value="1"/>
</dbReference>